<proteinExistence type="predicted"/>
<name>A0ABV5MMP1_9ACTN</name>
<sequence length="157" mass="16543">MAFQRRWGGLALPPAPAYDGGPRLFAADTPEPAGAGAWMFETGPQRTAVPYSFVIGPDDAFGLAAGAVVALHDSIEGWIESVALAHEVAGRARQITTLTGPEADAVALAGLTPIPEVRGRADTWWWRDPDTLVAAYGGEAAALDFPAGRTVRVYSLR</sequence>
<organism evidence="1 2">
    <name type="scientific">Dactylosporangium vinaceum</name>
    <dbReference type="NCBI Taxonomy" id="53362"/>
    <lineage>
        <taxon>Bacteria</taxon>
        <taxon>Bacillati</taxon>
        <taxon>Actinomycetota</taxon>
        <taxon>Actinomycetes</taxon>
        <taxon>Micromonosporales</taxon>
        <taxon>Micromonosporaceae</taxon>
        <taxon>Dactylosporangium</taxon>
    </lineage>
</organism>
<evidence type="ECO:0000313" key="1">
    <source>
        <dbReference type="EMBL" id="MFB9450132.1"/>
    </source>
</evidence>
<keyword evidence="2" id="KW-1185">Reference proteome</keyword>
<comment type="caution">
    <text evidence="1">The sequence shown here is derived from an EMBL/GenBank/DDBJ whole genome shotgun (WGS) entry which is preliminary data.</text>
</comment>
<accession>A0ABV5MMP1</accession>
<protein>
    <submittedName>
        <fullName evidence="1">Uncharacterized protein</fullName>
    </submittedName>
</protein>
<dbReference type="EMBL" id="JBHMCA010000071">
    <property type="protein sequence ID" value="MFB9450132.1"/>
    <property type="molecule type" value="Genomic_DNA"/>
</dbReference>
<evidence type="ECO:0000313" key="2">
    <source>
        <dbReference type="Proteomes" id="UP001589608"/>
    </source>
</evidence>
<gene>
    <name evidence="1" type="ORF">ACFFTR_44235</name>
</gene>
<dbReference type="RefSeq" id="WP_223092355.1">
    <property type="nucleotide sequence ID" value="NZ_CP061913.1"/>
</dbReference>
<dbReference type="Proteomes" id="UP001589608">
    <property type="component" value="Unassembled WGS sequence"/>
</dbReference>
<reference evidence="1 2" key="1">
    <citation type="submission" date="2024-09" db="EMBL/GenBank/DDBJ databases">
        <authorList>
            <person name="Sun Q."/>
            <person name="Mori K."/>
        </authorList>
    </citation>
    <scope>NUCLEOTIDE SEQUENCE [LARGE SCALE GENOMIC DNA]</scope>
    <source>
        <strain evidence="1 2">JCM 3307</strain>
    </source>
</reference>